<dbReference type="EMBL" id="BA000017">
    <property type="protein sequence ID" value="BAB58377.1"/>
    <property type="molecule type" value="Genomic_DNA"/>
</dbReference>
<name>A0A0H3K0M7_STAAM</name>
<dbReference type="HOGENOM" id="CLU_174847_0_0_9"/>
<protein>
    <submittedName>
        <fullName evidence="1">Truncated IS232 IstA protein homolog</fullName>
    </submittedName>
</protein>
<dbReference type="Proteomes" id="UP000002481">
    <property type="component" value="Chromosome"/>
</dbReference>
<sequence length="108" mass="12646">MKVKLRLTCVYSAFRAYVLKHVVFNRYFMKGYQQMSPKGTTRIETKTGHQAQFDWKEGINFKTNDNQIVSLNIGVLLLSYSRFVIMKVTMNKSSDVLFNLFTQAFELM</sequence>
<organism evidence="1 2">
    <name type="scientific">Staphylococcus aureus (strain Mu50 / ATCC 700699)</name>
    <dbReference type="NCBI Taxonomy" id="158878"/>
    <lineage>
        <taxon>Bacteria</taxon>
        <taxon>Bacillati</taxon>
        <taxon>Bacillota</taxon>
        <taxon>Bacilli</taxon>
        <taxon>Bacillales</taxon>
        <taxon>Staphylococcaceae</taxon>
        <taxon>Staphylococcus</taxon>
    </lineage>
</organism>
<evidence type="ECO:0000313" key="2">
    <source>
        <dbReference type="Proteomes" id="UP000002481"/>
    </source>
</evidence>
<evidence type="ECO:0000313" key="1">
    <source>
        <dbReference type="EMBL" id="BAB58377.1"/>
    </source>
</evidence>
<accession>A0A0H3K0M7</accession>
<dbReference type="KEGG" id="sav:SAV2215"/>
<dbReference type="AlphaFoldDB" id="A0A0H3K0M7"/>
<gene>
    <name evidence="1" type="ordered locus">SAV2215</name>
</gene>
<proteinExistence type="predicted"/>
<reference evidence="1 2" key="1">
    <citation type="journal article" date="2001" name="Lancet">
        <title>Whole genome sequencing of meticillin-resistant Staphylococcus aureus.</title>
        <authorList>
            <person name="Kuroda M."/>
            <person name="Ohta T."/>
            <person name="Uchiyama I."/>
            <person name="Baba T."/>
            <person name="Yuzawa H."/>
            <person name="Kobayashi I."/>
            <person name="Cui L."/>
            <person name="Oguchi A."/>
            <person name="Aoki K."/>
            <person name="Nagai Y."/>
            <person name="Lian J."/>
            <person name="Ito T."/>
            <person name="Kanamori M."/>
            <person name="Matsumaru H."/>
            <person name="Maruyama A."/>
            <person name="Murakami H."/>
            <person name="Hosoyama A."/>
            <person name="Mizutani-Ui Y."/>
            <person name="Takahashi N.K."/>
            <person name="Sawano T."/>
            <person name="Inoue R."/>
            <person name="Kaito C."/>
            <person name="Sekimizu K."/>
            <person name="Hirakawa H."/>
            <person name="Kuhara S."/>
            <person name="Goto S."/>
            <person name="Yabuzaki J."/>
            <person name="Kanehisa M."/>
            <person name="Yamashita A."/>
            <person name="Oshima K."/>
            <person name="Furuya K."/>
            <person name="Yoshino C."/>
            <person name="Shiba T."/>
            <person name="Hattori M."/>
            <person name="Ogasawara N."/>
            <person name="Hayashi H."/>
            <person name="Hiramatsu K."/>
        </authorList>
    </citation>
    <scope>NUCLEOTIDE SEQUENCE [LARGE SCALE GENOMIC DNA]</scope>
    <source>
        <strain evidence="2">Mu50 / ATCC 700699</strain>
    </source>
</reference>